<keyword evidence="4" id="KW-1185">Reference proteome</keyword>
<feature type="transmembrane region" description="Helical" evidence="1">
    <location>
        <begin position="250"/>
        <end position="270"/>
    </location>
</feature>
<proteinExistence type="predicted"/>
<dbReference type="SUPFAM" id="SSF55073">
    <property type="entry name" value="Nucleotide cyclase"/>
    <property type="match status" value="1"/>
</dbReference>
<keyword evidence="1" id="KW-1133">Transmembrane helix</keyword>
<dbReference type="InterPro" id="IPR029787">
    <property type="entry name" value="Nucleotide_cyclase"/>
</dbReference>
<feature type="transmembrane region" description="Helical" evidence="1">
    <location>
        <begin position="83"/>
        <end position="105"/>
    </location>
</feature>
<evidence type="ECO:0000259" key="2">
    <source>
        <dbReference type="PROSITE" id="PS50887"/>
    </source>
</evidence>
<protein>
    <submittedName>
        <fullName evidence="3">Diguanylate cyclase (GGDEF) domain-containing protein</fullName>
    </submittedName>
</protein>
<accession>A0A285K8S3</accession>
<evidence type="ECO:0000313" key="4">
    <source>
        <dbReference type="Proteomes" id="UP000219612"/>
    </source>
</evidence>
<dbReference type="SMART" id="SM00267">
    <property type="entry name" value="GGDEF"/>
    <property type="match status" value="1"/>
</dbReference>
<organism evidence="3 4">
    <name type="scientific">Paractinoplanes atraurantiacus</name>
    <dbReference type="NCBI Taxonomy" id="1036182"/>
    <lineage>
        <taxon>Bacteria</taxon>
        <taxon>Bacillati</taxon>
        <taxon>Actinomycetota</taxon>
        <taxon>Actinomycetes</taxon>
        <taxon>Micromonosporales</taxon>
        <taxon>Micromonosporaceae</taxon>
        <taxon>Paractinoplanes</taxon>
    </lineage>
</organism>
<dbReference type="PANTHER" id="PTHR46663:SF2">
    <property type="entry name" value="GGDEF DOMAIN-CONTAINING PROTEIN"/>
    <property type="match status" value="1"/>
</dbReference>
<dbReference type="PANTHER" id="PTHR46663">
    <property type="entry name" value="DIGUANYLATE CYCLASE DGCT-RELATED"/>
    <property type="match status" value="1"/>
</dbReference>
<dbReference type="NCBIfam" id="TIGR00254">
    <property type="entry name" value="GGDEF"/>
    <property type="match status" value="1"/>
</dbReference>
<name>A0A285K8S3_9ACTN</name>
<dbReference type="EMBL" id="OBDY01000034">
    <property type="protein sequence ID" value="SNY69012.1"/>
    <property type="molecule type" value="Genomic_DNA"/>
</dbReference>
<dbReference type="InterPro" id="IPR043128">
    <property type="entry name" value="Rev_trsase/Diguanyl_cyclase"/>
</dbReference>
<keyword evidence="1" id="KW-0812">Transmembrane</keyword>
<evidence type="ECO:0000313" key="3">
    <source>
        <dbReference type="EMBL" id="SNY69012.1"/>
    </source>
</evidence>
<feature type="transmembrane region" description="Helical" evidence="1">
    <location>
        <begin position="29"/>
        <end position="47"/>
    </location>
</feature>
<sequence>MARGPLLAYAVVALLAAVAYPMAPEGAHPLLYFLIGSASLVPAALALRKRRGPTVIILAGLAVINAGGLWAAVQLGFTDNRNLVSLAFIVAGHLLLLASAVWIVLRHGRGDIGGILDAAVMAVGLVGLLWTVLVQPRLAATSMSTGSRAGLLVMALCLAGMLGALLRVESAGRESLLALRAFIVVLPLALIGNLSLLWYAADTPLTRPGWVDTLFLAGYIVAGAGVADRSMDQLQRPGPVSADRLGPGRLAFLGGALALNPIVAAVQHLAGRPIDAVLLAVGTAVIVPMVMVRIGMLSAQRSRAERALAYEATHDALTGLANRKKFLDRLDTDLSAGEAPLILFCDLDGFKAVNDGLGHVAGDQLLQQVGVRLAACVRETDLLARYGGDEFVVLCRDAPAEVVPRIEAAFAAPFVVTGEQAVVGVSIGAVRAAPGDDAVSVLRRADGAMYEAKSRRVTAGAGSRTA</sequence>
<keyword evidence="1" id="KW-0472">Membrane</keyword>
<dbReference type="InterPro" id="IPR000160">
    <property type="entry name" value="GGDEF_dom"/>
</dbReference>
<feature type="transmembrane region" description="Helical" evidence="1">
    <location>
        <begin position="145"/>
        <end position="165"/>
    </location>
</feature>
<feature type="transmembrane region" description="Helical" evidence="1">
    <location>
        <begin position="177"/>
        <end position="201"/>
    </location>
</feature>
<dbReference type="OrthoDB" id="23692at2"/>
<reference evidence="3 4" key="1">
    <citation type="submission" date="2017-09" db="EMBL/GenBank/DDBJ databases">
        <authorList>
            <person name="Ehlers B."/>
            <person name="Leendertz F.H."/>
        </authorList>
    </citation>
    <scope>NUCLEOTIDE SEQUENCE [LARGE SCALE GENOMIC DNA]</scope>
    <source>
        <strain evidence="3 4">CGMCC 4.6857</strain>
    </source>
</reference>
<feature type="transmembrane region" description="Helical" evidence="1">
    <location>
        <begin position="213"/>
        <end position="229"/>
    </location>
</feature>
<evidence type="ECO:0000256" key="1">
    <source>
        <dbReference type="SAM" id="Phobius"/>
    </source>
</evidence>
<dbReference type="RefSeq" id="WP_097328141.1">
    <property type="nucleotide sequence ID" value="NZ_OBDY01000034.1"/>
</dbReference>
<gene>
    <name evidence="3" type="ORF">SAMN05421748_13486</name>
</gene>
<feature type="domain" description="GGDEF" evidence="2">
    <location>
        <begin position="338"/>
        <end position="466"/>
    </location>
</feature>
<dbReference type="CDD" id="cd01949">
    <property type="entry name" value="GGDEF"/>
    <property type="match status" value="1"/>
</dbReference>
<dbReference type="PROSITE" id="PS50887">
    <property type="entry name" value="GGDEF"/>
    <property type="match status" value="1"/>
</dbReference>
<feature type="transmembrane region" description="Helical" evidence="1">
    <location>
        <begin position="112"/>
        <end position="133"/>
    </location>
</feature>
<feature type="transmembrane region" description="Helical" evidence="1">
    <location>
        <begin position="54"/>
        <end position="77"/>
    </location>
</feature>
<dbReference type="AlphaFoldDB" id="A0A285K8S3"/>
<dbReference type="Gene3D" id="3.30.70.270">
    <property type="match status" value="1"/>
</dbReference>
<dbReference type="Proteomes" id="UP000219612">
    <property type="component" value="Unassembled WGS sequence"/>
</dbReference>
<feature type="transmembrane region" description="Helical" evidence="1">
    <location>
        <begin position="276"/>
        <end position="296"/>
    </location>
</feature>
<dbReference type="InterPro" id="IPR052163">
    <property type="entry name" value="DGC-Regulatory_Protein"/>
</dbReference>
<dbReference type="Pfam" id="PF00990">
    <property type="entry name" value="GGDEF"/>
    <property type="match status" value="1"/>
</dbReference>